<dbReference type="HOGENOM" id="CLU_1844203_0_0_5"/>
<keyword evidence="3" id="KW-1185">Reference proteome</keyword>
<evidence type="ECO:0000313" key="3">
    <source>
        <dbReference type="Proteomes" id="UP000005258"/>
    </source>
</evidence>
<dbReference type="Proteomes" id="UP000005258">
    <property type="component" value="Chromosome"/>
</dbReference>
<dbReference type="AlphaFoldDB" id="I3TGM0"/>
<name>I3TGM0_TISMK</name>
<proteinExistence type="predicted"/>
<dbReference type="RefSeq" id="WP_014743588.1">
    <property type="nucleotide sequence ID" value="NC_017956.1"/>
</dbReference>
<feature type="region of interest" description="Disordered" evidence="1">
    <location>
        <begin position="119"/>
        <end position="139"/>
    </location>
</feature>
<gene>
    <name evidence="2" type="ordered locus">TMO_0069</name>
</gene>
<dbReference type="EMBL" id="CP003236">
    <property type="protein sequence ID" value="AFK51908.1"/>
    <property type="molecule type" value="Genomic_DNA"/>
</dbReference>
<evidence type="ECO:0000256" key="1">
    <source>
        <dbReference type="SAM" id="MobiDB-lite"/>
    </source>
</evidence>
<accession>I3TGM0</accession>
<sequence>MTITPDQLKPCPFCGARAVMDEDDFGGYHTARCVRCLAEGPVDLLLNKGAYRGPDALLHAWNSRPEATALEIAISALAFIAEGYARGDVNHQDYRVKAAAAADDALVKIRAQLPGLTMPPLPDRTWGGFMPGSQEDDPS</sequence>
<dbReference type="STRING" id="1110502.TMO_0069"/>
<evidence type="ECO:0000313" key="2">
    <source>
        <dbReference type="EMBL" id="AFK51908.1"/>
    </source>
</evidence>
<organism evidence="2 3">
    <name type="scientific">Tistrella mobilis (strain KA081020-065)</name>
    <dbReference type="NCBI Taxonomy" id="1110502"/>
    <lineage>
        <taxon>Bacteria</taxon>
        <taxon>Pseudomonadati</taxon>
        <taxon>Pseudomonadota</taxon>
        <taxon>Alphaproteobacteria</taxon>
        <taxon>Geminicoccales</taxon>
        <taxon>Geminicoccaceae</taxon>
        <taxon>Tistrella</taxon>
    </lineage>
</organism>
<evidence type="ECO:0008006" key="4">
    <source>
        <dbReference type="Google" id="ProtNLM"/>
    </source>
</evidence>
<dbReference type="Pfam" id="PF14354">
    <property type="entry name" value="Lar_restr_allev"/>
    <property type="match status" value="1"/>
</dbReference>
<protein>
    <recommendedName>
        <fullName evidence="4">Restriction alleviation protein, Lar family</fullName>
    </recommendedName>
</protein>
<dbReference type="KEGG" id="tmo:TMO_0069"/>
<reference evidence="2 3" key="1">
    <citation type="journal article" date="2012" name="J. Am. Chem. Soc.">
        <title>Bacterial biosynthesis and maturation of the didemnin anti-cancer agents.</title>
        <authorList>
            <person name="Xu Y."/>
            <person name="Kersten R.D."/>
            <person name="Nam S.J."/>
            <person name="Lu L."/>
            <person name="Al-Suwailem A.M."/>
            <person name="Zheng H."/>
            <person name="Fenical W."/>
            <person name="Dorrestein P.C."/>
            <person name="Moore B.S."/>
            <person name="Qian P.Y."/>
        </authorList>
    </citation>
    <scope>NUCLEOTIDE SEQUENCE [LARGE SCALE GENOMIC DNA]</scope>
    <source>
        <strain evidence="2 3">KA081020-065</strain>
    </source>
</reference>